<gene>
    <name evidence="2" type="ORF">F6X51_17300</name>
</gene>
<keyword evidence="3" id="KW-1185">Reference proteome</keyword>
<dbReference type="AlphaFoldDB" id="A0A6N6MQ82"/>
<dbReference type="EMBL" id="VZZJ01000015">
    <property type="protein sequence ID" value="KAB1072178.1"/>
    <property type="molecule type" value="Genomic_DNA"/>
</dbReference>
<comment type="caution">
    <text evidence="2">The sequence shown here is derived from an EMBL/GenBank/DDBJ whole genome shotgun (WGS) entry which is preliminary data.</text>
</comment>
<evidence type="ECO:0000256" key="1">
    <source>
        <dbReference type="SAM" id="MobiDB-lite"/>
    </source>
</evidence>
<reference evidence="2 3" key="1">
    <citation type="submission" date="2019-09" db="EMBL/GenBank/DDBJ databases">
        <title>YIM 132548 draft genome.</title>
        <authorList>
            <person name="Jiang L."/>
        </authorList>
    </citation>
    <scope>NUCLEOTIDE SEQUENCE [LARGE SCALE GENOMIC DNA]</scope>
    <source>
        <strain evidence="2 3">YIM 132548</strain>
    </source>
</reference>
<dbReference type="RefSeq" id="WP_150964923.1">
    <property type="nucleotide sequence ID" value="NZ_VZZJ01000015.1"/>
</dbReference>
<feature type="region of interest" description="Disordered" evidence="1">
    <location>
        <begin position="50"/>
        <end position="97"/>
    </location>
</feature>
<accession>A0A6N6MQ82</accession>
<proteinExistence type="predicted"/>
<evidence type="ECO:0000313" key="2">
    <source>
        <dbReference type="EMBL" id="KAB1072178.1"/>
    </source>
</evidence>
<organism evidence="2 3">
    <name type="scientific">Methylobacterium planeticum</name>
    <dbReference type="NCBI Taxonomy" id="2615211"/>
    <lineage>
        <taxon>Bacteria</taxon>
        <taxon>Pseudomonadati</taxon>
        <taxon>Pseudomonadota</taxon>
        <taxon>Alphaproteobacteria</taxon>
        <taxon>Hyphomicrobiales</taxon>
        <taxon>Methylobacteriaceae</taxon>
        <taxon>Methylobacterium</taxon>
    </lineage>
</organism>
<name>A0A6N6MQ82_9HYPH</name>
<dbReference type="Proteomes" id="UP000441523">
    <property type="component" value="Unassembled WGS sequence"/>
</dbReference>
<feature type="compositionally biased region" description="Basic and acidic residues" evidence="1">
    <location>
        <begin position="65"/>
        <end position="76"/>
    </location>
</feature>
<protein>
    <submittedName>
        <fullName evidence="2">Uncharacterized protein</fullName>
    </submittedName>
</protein>
<evidence type="ECO:0000313" key="3">
    <source>
        <dbReference type="Proteomes" id="UP000441523"/>
    </source>
</evidence>
<sequence length="804" mass="83529">MPGFWENDALVEPVTTARAPGKGFWENDPVVDQPASGGFDAGEYARFKANRPAGGSKGFNSAEYEEFKARTGERKGRQPNPFDQFDDAPAGARGSKPNPFDQFDLPAASAPAKAMSALAPFFDKGLSTRNSAGQWTPEARARLTREGINPLDINTKAEKGLLATYQAQNGQQTGDEAAAIGRGLINGVPVVGPALLGGTNRAAAFIRAVQNGTSYTDELKNVEDFNTRTAAANPGSTTTGELAGGVLGTAPAVMAAPAAFGAGAGSLALRSGLSAATSGVLGGADAAIRSGGDLEQTGEGAALGGGLGLIAPGAGQALGSAIKGVAGLAAKVNPNVPGVGNRAARALMDDMRNSGGAEPVRARLDELGPEAMLLDASPSFEGRAQSLAVRPETREAITAPLTERAQGANRRLTTDVDTHLGPNMDPAVFHAELDRAYDEAVPQLYQRALSRPVTVDTSDLLATVGRMGEQEKGGAQSALQRAWGLLHTEGDVPGVGSARVPDRRPEALHNAKEALDAQIAAVRNQQGSAARSELRALTTVRSELNAALEAQVPGYADANRMAQSFFQQREAFDRGQTLLNGGREAMRPAEVAETTAALSPEAQQAQRLGLRTEVDRLTGTQLNDRLALRKALLGEGDYNRSRMGTVFGEEPTAGLASAVDREAAFDASHQRIVNNSMTELRRQAADAVGVRDLSPNSGPSGLAVAGGLGGAAGIAGALGLKGLKLGADVLGRSADLTRNKEAARILTLKAGPERDALIETLTARLTATDHGAIPANKMENFVRQVLQSQNDRSERNLPSPVLGQ</sequence>